<feature type="transmembrane region" description="Helical" evidence="1">
    <location>
        <begin position="25"/>
        <end position="44"/>
    </location>
</feature>
<keyword evidence="1" id="KW-0812">Transmembrane</keyword>
<feature type="transmembrane region" description="Helical" evidence="1">
    <location>
        <begin position="163"/>
        <end position="187"/>
    </location>
</feature>
<evidence type="ECO:0000313" key="2">
    <source>
        <dbReference type="EMBL" id="WNZ22624.1"/>
    </source>
</evidence>
<sequence length="584" mass="66057">MALQLPQAASDRSQGSQEGFSRRWLWFWLGLSLAFALVYSILVLQQAFSSAYVVQDDARQHVFWMQRFTDPALFPNDLIADYFQSVAPAGYSWLYRLAAGLGLDPLLMSKLLPPILGVISTLACFGIMLELFPVPLAAFVASLLLNQVLWMNDDLVSATPRAFIYPLFLGFCYFLLRRSLLGCVVTIGLQGLFYPQAVFLSAGLLLCQLVEWRPWPRLSKQGKDYWFCGVGLLVAVAVMLPYALHLSQFDPVVTVAEAKQMPEFQRGGRSDFFTTNAWKFWVEGLRSGLLPYISRLPELLFAAFLLPIMLCFPQRFPLTQAIQPAMRLIPQLIAVSLFWFLAAHALLFQLHLPSRYTQHTFRILLCWTAAMALVIGLDAMKRWASQSPQQRTLRNGLASGIMVALAAALIFYPSYTPEFPRTKYFVGTQPQLYQFFAQQPPDTLIASLSEEANNLPSFTQRSVLAAQEYAIPYHMGYYRPFQQRMVALIQAQYSPGLPKVKQFIKQYGIDFWLLDGDAFSPDYLEQAWFKQYPDAVKAANRVLKPGKKPALARSRQTCAVFQNQEFVVLEAGCLLQQTEEELGG</sequence>
<accession>A0AA96WCI4</accession>
<feature type="transmembrane region" description="Helical" evidence="1">
    <location>
        <begin position="328"/>
        <end position="348"/>
    </location>
</feature>
<dbReference type="EMBL" id="CP053586">
    <property type="protein sequence ID" value="WNZ22624.1"/>
    <property type="molecule type" value="Genomic_DNA"/>
</dbReference>
<dbReference type="AlphaFoldDB" id="A0AA96WCI4"/>
<keyword evidence="1" id="KW-1133">Transmembrane helix</keyword>
<dbReference type="RefSeq" id="WP_316434123.1">
    <property type="nucleotide sequence ID" value="NZ_CP053586.1"/>
</dbReference>
<proteinExistence type="predicted"/>
<evidence type="ECO:0000256" key="1">
    <source>
        <dbReference type="SAM" id="Phobius"/>
    </source>
</evidence>
<feature type="transmembrane region" description="Helical" evidence="1">
    <location>
        <begin position="224"/>
        <end position="244"/>
    </location>
</feature>
<feature type="transmembrane region" description="Helical" evidence="1">
    <location>
        <begin position="360"/>
        <end position="380"/>
    </location>
</feature>
<reference evidence="2" key="1">
    <citation type="submission" date="2020-05" db="EMBL/GenBank/DDBJ databases">
        <authorList>
            <person name="Zhu T."/>
            <person name="Keshari N."/>
            <person name="Lu X."/>
        </authorList>
    </citation>
    <scope>NUCLEOTIDE SEQUENCE</scope>
    <source>
        <strain evidence="2">NK1-12</strain>
    </source>
</reference>
<feature type="transmembrane region" description="Helical" evidence="1">
    <location>
        <begin position="193"/>
        <end position="212"/>
    </location>
</feature>
<protein>
    <submittedName>
        <fullName evidence="2">Uncharacterized protein</fullName>
    </submittedName>
</protein>
<organism evidence="2">
    <name type="scientific">Leptolyngbya sp. NK1-12</name>
    <dbReference type="NCBI Taxonomy" id="2547451"/>
    <lineage>
        <taxon>Bacteria</taxon>
        <taxon>Bacillati</taxon>
        <taxon>Cyanobacteriota</taxon>
        <taxon>Cyanophyceae</taxon>
        <taxon>Leptolyngbyales</taxon>
        <taxon>Leptolyngbyaceae</taxon>
        <taxon>Leptolyngbya group</taxon>
        <taxon>Leptolyngbya</taxon>
    </lineage>
</organism>
<gene>
    <name evidence="2" type="ORF">HJG54_06970</name>
</gene>
<feature type="transmembrane region" description="Helical" evidence="1">
    <location>
        <begin position="392"/>
        <end position="412"/>
    </location>
</feature>
<keyword evidence="1" id="KW-0472">Membrane</keyword>
<feature type="transmembrane region" description="Helical" evidence="1">
    <location>
        <begin position="111"/>
        <end position="128"/>
    </location>
</feature>
<name>A0AA96WCI4_9CYAN</name>